<dbReference type="STRING" id="27342.A0A0H2RIF8"/>
<reference evidence="15 16" key="1">
    <citation type="submission" date="2015-04" db="EMBL/GenBank/DDBJ databases">
        <title>Complete genome sequence of Schizopora paradoxa KUC8140, a cosmopolitan wood degrader in East Asia.</title>
        <authorList>
            <consortium name="DOE Joint Genome Institute"/>
            <person name="Min B."/>
            <person name="Park H."/>
            <person name="Jang Y."/>
            <person name="Kim J.-J."/>
            <person name="Kim K.H."/>
            <person name="Pangilinan J."/>
            <person name="Lipzen A."/>
            <person name="Riley R."/>
            <person name="Grigoriev I.V."/>
            <person name="Spatafora J.W."/>
            <person name="Choi I.-G."/>
        </authorList>
    </citation>
    <scope>NUCLEOTIDE SEQUENCE [LARGE SCALE GENOMIC DNA]</scope>
    <source>
        <strain evidence="15 16">KUC8140</strain>
    </source>
</reference>
<accession>A0A0H2RIF8</accession>
<dbReference type="OrthoDB" id="17307at2759"/>
<keyword evidence="10 14" id="KW-0804">Transcription</keyword>
<comment type="function">
    <text evidence="1 14">Component of the general transcription and DNA repair factor IIH (TFIIH) core complex, which is involved in general and transcription-coupled nucleotide excision repair (NER) of damaged DNA and, when complexed to TFIIK, in RNA transcription by RNA polymerase II. In NER, TFIIH acts by opening DNA around the lesion to allow the excision of the damaged oligonucleotide and its replacement by a new DNA fragment. In transcription, TFIIH has an essential role in transcription initiation. When the pre-initiation complex (PIC) has been established, TFIIH is required for promoter opening and promoter escape. Phosphorylation of the C-terminal tail (CTD) of the largest subunit of RNA polymerase II by the kinase module TFIIK controls the initiation of transcription.</text>
</comment>
<evidence type="ECO:0000256" key="5">
    <source>
        <dbReference type="ARBA" id="ARBA00022723"/>
    </source>
</evidence>
<keyword evidence="7 14" id="KW-0863">Zinc-finger</keyword>
<keyword evidence="12 14" id="KW-0539">Nucleus</keyword>
<protein>
    <recommendedName>
        <fullName evidence="4 14">General transcription and DNA repair factor IIH subunit TFB4</fullName>
        <shortName evidence="14">TFIIH subunit TFB4</shortName>
    </recommendedName>
    <alternativeName>
        <fullName evidence="13 14">RNA polymerase II transcription factor B subunit 4</fullName>
    </alternativeName>
</protein>
<dbReference type="GO" id="GO:0000439">
    <property type="term" value="C:transcription factor TFIIH core complex"/>
    <property type="evidence" value="ECO:0007669"/>
    <property type="project" value="UniProtKB-UniRule"/>
</dbReference>
<keyword evidence="5 14" id="KW-0479">Metal-binding</keyword>
<keyword evidence="11 14" id="KW-0234">DNA repair</keyword>
<evidence type="ECO:0000256" key="6">
    <source>
        <dbReference type="ARBA" id="ARBA00022763"/>
    </source>
</evidence>
<dbReference type="Gene3D" id="3.40.50.410">
    <property type="entry name" value="von Willebrand factor, type A domain"/>
    <property type="match status" value="1"/>
</dbReference>
<evidence type="ECO:0000256" key="8">
    <source>
        <dbReference type="ARBA" id="ARBA00022833"/>
    </source>
</evidence>
<name>A0A0H2RIF8_9AGAM</name>
<evidence type="ECO:0000313" key="15">
    <source>
        <dbReference type="EMBL" id="KLO09243.1"/>
    </source>
</evidence>
<dbReference type="GO" id="GO:0006289">
    <property type="term" value="P:nucleotide-excision repair"/>
    <property type="evidence" value="ECO:0007669"/>
    <property type="project" value="UniProtKB-UniRule"/>
</dbReference>
<keyword evidence="8 14" id="KW-0862">Zinc</keyword>
<evidence type="ECO:0000256" key="11">
    <source>
        <dbReference type="ARBA" id="ARBA00023204"/>
    </source>
</evidence>
<dbReference type="InterPro" id="IPR004600">
    <property type="entry name" value="TFIIH_Tfb4/GTF2H3"/>
</dbReference>
<evidence type="ECO:0000256" key="14">
    <source>
        <dbReference type="RuleBase" id="RU368090"/>
    </source>
</evidence>
<comment type="subunit">
    <text evidence="14">Component of the 7-subunit TFIIH core complex composed of XPB/SSL2, XPD/RAD3, SSL1, TFB1, TFB2, TFB4 and TFB5, which is active in NER. The core complex associates with the 3-subunit CTD-kinase module TFIIK composed of CCL1, KIN28 and TFB3 to form the 10-subunit holoenzyme (holo-TFIIH) active in transcription.</text>
</comment>
<dbReference type="InParanoid" id="A0A0H2RIF8"/>
<evidence type="ECO:0000256" key="7">
    <source>
        <dbReference type="ARBA" id="ARBA00022771"/>
    </source>
</evidence>
<sequence>MEKQEIEPSSHLSVIIDLSPTQWHLASLQNNNELQPQSSQQVLTFRSFITQTLAFLNSHLALKHENTLAVYGALPGKSVLLYSPTVPKSETEDISADANSYLPFKVLDNAVTTRIGEELDALRDEDEEAPCDLVGALTKSLCYINKLLTSTPATLDATTPPPEPRIVIMSVSPDQSASYIPLMNSIFSAQKLKVTIDVCKVFGPDAVFLQQAAYLTGGAYIYLERRDALLQHLMMTFLPPPSIRRLLVVPTQDKVDFRAACFCHKTIVDIGFVCSVCLSSTSPSKSVQFVSQKLMAYLLQFVQFSVNLSQSVQPVGTSIFLW</sequence>
<dbReference type="InterPro" id="IPR036465">
    <property type="entry name" value="vWFA_dom_sf"/>
</dbReference>
<evidence type="ECO:0000256" key="1">
    <source>
        <dbReference type="ARBA" id="ARBA00002817"/>
    </source>
</evidence>
<dbReference type="PANTHER" id="PTHR12831">
    <property type="entry name" value="TRANSCRIPTION INITIATION FACTOR IIH TFIIH , POLYPEPTIDE 3-RELATED"/>
    <property type="match status" value="1"/>
</dbReference>
<dbReference type="GO" id="GO:0006355">
    <property type="term" value="P:regulation of DNA-templated transcription"/>
    <property type="evidence" value="ECO:0007669"/>
    <property type="project" value="InterPro"/>
</dbReference>
<evidence type="ECO:0000256" key="9">
    <source>
        <dbReference type="ARBA" id="ARBA00023015"/>
    </source>
</evidence>
<gene>
    <name evidence="15" type="ORF">SCHPADRAFT_907935</name>
</gene>
<dbReference type="GO" id="GO:0005675">
    <property type="term" value="C:transcription factor TFIIH holo complex"/>
    <property type="evidence" value="ECO:0007669"/>
    <property type="project" value="UniProtKB-UniRule"/>
</dbReference>
<comment type="subcellular location">
    <subcellularLocation>
        <location evidence="2 14">Nucleus</location>
    </subcellularLocation>
</comment>
<keyword evidence="9 14" id="KW-0805">Transcription regulation</keyword>
<evidence type="ECO:0000256" key="2">
    <source>
        <dbReference type="ARBA" id="ARBA00004123"/>
    </source>
</evidence>
<dbReference type="EMBL" id="KQ086062">
    <property type="protein sequence ID" value="KLO09243.1"/>
    <property type="molecule type" value="Genomic_DNA"/>
</dbReference>
<dbReference type="Proteomes" id="UP000053477">
    <property type="component" value="Unassembled WGS sequence"/>
</dbReference>
<comment type="similarity">
    <text evidence="3 14">Belongs to the TFB4 family.</text>
</comment>
<evidence type="ECO:0000313" key="16">
    <source>
        <dbReference type="Proteomes" id="UP000053477"/>
    </source>
</evidence>
<keyword evidence="6 14" id="KW-0227">DNA damage</keyword>
<proteinExistence type="inferred from homology"/>
<evidence type="ECO:0000256" key="3">
    <source>
        <dbReference type="ARBA" id="ARBA00005273"/>
    </source>
</evidence>
<evidence type="ECO:0000256" key="10">
    <source>
        <dbReference type="ARBA" id="ARBA00023163"/>
    </source>
</evidence>
<dbReference type="PANTHER" id="PTHR12831:SF0">
    <property type="entry name" value="GENERAL TRANSCRIPTION FACTOR IIH SUBUNIT 3"/>
    <property type="match status" value="1"/>
</dbReference>
<keyword evidence="16" id="KW-1185">Reference proteome</keyword>
<evidence type="ECO:0000256" key="4">
    <source>
        <dbReference type="ARBA" id="ARBA00021280"/>
    </source>
</evidence>
<evidence type="ECO:0000256" key="13">
    <source>
        <dbReference type="ARBA" id="ARBA00033341"/>
    </source>
</evidence>
<dbReference type="GO" id="GO:0008270">
    <property type="term" value="F:zinc ion binding"/>
    <property type="evidence" value="ECO:0007669"/>
    <property type="project" value="UniProtKB-KW"/>
</dbReference>
<dbReference type="FunCoup" id="A0A0H2RIF8">
    <property type="interactions" value="838"/>
</dbReference>
<organism evidence="15 16">
    <name type="scientific">Schizopora paradoxa</name>
    <dbReference type="NCBI Taxonomy" id="27342"/>
    <lineage>
        <taxon>Eukaryota</taxon>
        <taxon>Fungi</taxon>
        <taxon>Dikarya</taxon>
        <taxon>Basidiomycota</taxon>
        <taxon>Agaricomycotina</taxon>
        <taxon>Agaricomycetes</taxon>
        <taxon>Hymenochaetales</taxon>
        <taxon>Schizoporaceae</taxon>
        <taxon>Schizopora</taxon>
    </lineage>
</organism>
<dbReference type="AlphaFoldDB" id="A0A0H2RIF8"/>
<evidence type="ECO:0000256" key="12">
    <source>
        <dbReference type="ARBA" id="ARBA00023242"/>
    </source>
</evidence>
<dbReference type="Pfam" id="PF03850">
    <property type="entry name" value="Tfb4"/>
    <property type="match status" value="1"/>
</dbReference>